<dbReference type="EMBL" id="JANBUK010000683">
    <property type="protein sequence ID" value="KAJ2789058.1"/>
    <property type="molecule type" value="Genomic_DNA"/>
</dbReference>
<proteinExistence type="predicted"/>
<dbReference type="Proteomes" id="UP001140066">
    <property type="component" value="Unassembled WGS sequence"/>
</dbReference>
<keyword evidence="1" id="KW-0436">Ligase</keyword>
<evidence type="ECO:0000313" key="2">
    <source>
        <dbReference type="Proteomes" id="UP001140066"/>
    </source>
</evidence>
<sequence length="593" mass="64363">MTVSEVSASINLGLERIVHFLEHTLPEDPRAKLRVVHVAGTNGKGSVCALLAEAAITAGYKVGVFNSPHFLEPNDAIRVQGEAVSAAKYAELRAWIVSLDGKAQSPAGPLSPFEVTTVTALWWFAQHEVDLAVVEVGMGGLRDATNVFGLADGTESPFGVGRSLVQCICPVDEDHMGMIGDTIEDIAREKSGIMRPGSWIVIANQERVNAFHTIRHYAHRNSSSHIVNVRRQPCSDSHVSNFSIQHNDDASALASLNIRPPTFAPTWATFNGTGRRCLNVKYPPLLDNYVNTALSAAVSGSEIAPMSKKLNLPLVLPGSFQADNASVAFYALDVLRTYYGYDKLTDAAIQIGFQNVVWPGRLSWLLLDHHATPDAGTPPSAVATNGSVAAATLAPADHKPSSSSRSSTSSNCSGRSGHATDRSSLSDVDTLDSWILADGAHNEPAAAELRRYVDTTLRRFAQQRHVHPPRNSRRLKGTPPVRWIVGFSKGKAMTAILNQLALPRDLLWLVPFSPPSEMPWVSCEATEAIYAAAQKLPCFEQIEVEQFDSLACVLDRLSDDDSDAYMNVLCGSLYLVADLYREMKVRPYDAVPS</sequence>
<dbReference type="EC" id="6.3.2.12" evidence="1"/>
<keyword evidence="2" id="KW-1185">Reference proteome</keyword>
<name>A0ACC1KFS5_9FUNG</name>
<reference evidence="1" key="1">
    <citation type="submission" date="2022-07" db="EMBL/GenBank/DDBJ databases">
        <title>Phylogenomic reconstructions and comparative analyses of Kickxellomycotina fungi.</title>
        <authorList>
            <person name="Reynolds N.K."/>
            <person name="Stajich J.E."/>
            <person name="Barry K."/>
            <person name="Grigoriev I.V."/>
            <person name="Crous P."/>
            <person name="Smith M.E."/>
        </authorList>
    </citation>
    <scope>NUCLEOTIDE SEQUENCE</scope>
    <source>
        <strain evidence="1">BCRC 34191</strain>
    </source>
</reference>
<evidence type="ECO:0000313" key="1">
    <source>
        <dbReference type="EMBL" id="KAJ2789058.1"/>
    </source>
</evidence>
<organism evidence="1 2">
    <name type="scientific">Coemansia linderi</name>
    <dbReference type="NCBI Taxonomy" id="2663919"/>
    <lineage>
        <taxon>Eukaryota</taxon>
        <taxon>Fungi</taxon>
        <taxon>Fungi incertae sedis</taxon>
        <taxon>Zoopagomycota</taxon>
        <taxon>Kickxellomycotina</taxon>
        <taxon>Kickxellomycetes</taxon>
        <taxon>Kickxellales</taxon>
        <taxon>Kickxellaceae</taxon>
        <taxon>Coemansia</taxon>
    </lineage>
</organism>
<protein>
    <submittedName>
        <fullName evidence="1">Folylpolyglutamate synthase</fullName>
        <ecNumber evidence="1">6.3.2.12</ecNumber>
    </submittedName>
</protein>
<comment type="caution">
    <text evidence="1">The sequence shown here is derived from an EMBL/GenBank/DDBJ whole genome shotgun (WGS) entry which is preliminary data.</text>
</comment>
<accession>A0ACC1KFS5</accession>
<gene>
    <name evidence="1" type="primary">FOL3</name>
    <name evidence="1" type="ORF">GGI18_002616</name>
</gene>